<evidence type="ECO:0000313" key="1">
    <source>
        <dbReference type="EMBL" id="AHZ09852.1"/>
    </source>
</evidence>
<dbReference type="KEGG" id="vg:19525469"/>
<proteinExistence type="predicted"/>
<sequence length="65" mass="7565">MHRYNKLILEVLVIGDELGLVKGDRYPVCEISPIWDGWISIQELGYRKHMHISNKNIIVYGKGVR</sequence>
<dbReference type="Proteomes" id="UP000026901">
    <property type="component" value="Segment"/>
</dbReference>
<keyword evidence="2" id="KW-1185">Reference proteome</keyword>
<accession>A0A024B0F0</accession>
<reference evidence="2" key="1">
    <citation type="submission" date="2014-09" db="EMBL/GenBank/DDBJ databases">
        <authorList>
            <person name="Sauder A.B."/>
            <person name="McKenzie Q.R."/>
            <person name="Temple L.M."/>
            <person name="Alexis B.K."/>
            <person name="Al-Atrache Z."/>
            <person name="Lewis L.O."/>
            <person name="Loesser-Casey K.E."/>
            <person name="Mitchell K.J."/>
        </authorList>
    </citation>
    <scope>NUCLEOTIDE SEQUENCE [LARGE SCALE GENOMIC DNA]</scope>
</reference>
<protein>
    <submittedName>
        <fullName evidence="1">Uncharacterized protein</fullName>
    </submittedName>
</protein>
<dbReference type="EMBL" id="KJ489398">
    <property type="protein sequence ID" value="AHZ09852.1"/>
    <property type="molecule type" value="Genomic_DNA"/>
</dbReference>
<organism evidence="1 2">
    <name type="scientific">Bacillus phage Evoli</name>
    <dbReference type="NCBI Taxonomy" id="1486658"/>
    <lineage>
        <taxon>Viruses</taxon>
        <taxon>Duplodnaviria</taxon>
        <taxon>Heunggongvirae</taxon>
        <taxon>Uroviricota</taxon>
        <taxon>Caudoviricetes</taxon>
        <taxon>Herelleviridae</taxon>
        <taxon>Bastillevirinae</taxon>
        <taxon>Bastillevirus</taxon>
        <taxon>Bastillevirus evoli</taxon>
    </lineage>
</organism>
<dbReference type="RefSeq" id="YP_009035649.1">
    <property type="nucleotide sequence ID" value="NC_024207.1"/>
</dbReference>
<evidence type="ECO:0000313" key="2">
    <source>
        <dbReference type="Proteomes" id="UP000026901"/>
    </source>
</evidence>
<dbReference type="GeneID" id="19525469"/>
<name>A0A024B0F0_9CAUD</name>